<protein>
    <submittedName>
        <fullName evidence="3">Phosphodiester glycosidase family protein</fullName>
    </submittedName>
</protein>
<proteinExistence type="predicted"/>
<dbReference type="PANTHER" id="PTHR40446">
    <property type="entry name" value="N-ACETYLGLUCOSAMINE-1-PHOSPHODIESTER ALPHA-N-ACETYLGLUCOSAMINIDASE"/>
    <property type="match status" value="1"/>
</dbReference>
<keyword evidence="3" id="KW-0326">Glycosidase</keyword>
<reference evidence="3 4" key="1">
    <citation type="submission" date="2020-05" db="EMBL/GenBank/DDBJ databases">
        <title>Mucilaginibacter mali sp. nov.</title>
        <authorList>
            <person name="Kim H.S."/>
            <person name="Lee K.C."/>
            <person name="Suh M.K."/>
            <person name="Kim J.-S."/>
            <person name="Han K.-I."/>
            <person name="Eom M.K."/>
            <person name="Shin Y.K."/>
            <person name="Lee J.-S."/>
        </authorList>
    </citation>
    <scope>NUCLEOTIDE SEQUENCE [LARGE SCALE GENOMIC DNA]</scope>
    <source>
        <strain evidence="3 4">G2-14</strain>
    </source>
</reference>
<feature type="signal peptide" evidence="1">
    <location>
        <begin position="1"/>
        <end position="19"/>
    </location>
</feature>
<dbReference type="EMBL" id="CP054139">
    <property type="protein sequence ID" value="QKJ28563.1"/>
    <property type="molecule type" value="Genomic_DNA"/>
</dbReference>
<sequence length="310" mass="34200">MKKYYLLLSALLFSIHLFAQTDSANLAHAQWKLKKINAKVYWKTTHLTNHSLFGANENINVIIIPAHTKSVRLVVGYSDSLETTSQQAMRNNALAGINGSFFKMRGADPDDHPELNHVPKLEPSKLPYNRAGTYLRKDGQLIAPNKIAAKQTTRRRPQLGVLALSDNGAAILKPDTLNFEWENTLAARDIMTSGPLLMLNGKNMAISTDDFSQKRHPRTAVGKLADGSTMLLVVDGRFEESAGMSLIELQQTMRWLGCVTALNLDGGGSSAMYIKGQPEHGIVNYPSDNKKFDHAGEREVANTVLIVPVH</sequence>
<accession>A0A7D4PRX3</accession>
<name>A0A7D4PRX3_9SPHI</name>
<evidence type="ECO:0000256" key="1">
    <source>
        <dbReference type="SAM" id="SignalP"/>
    </source>
</evidence>
<organism evidence="3 4">
    <name type="scientific">Mucilaginibacter mali</name>
    <dbReference type="NCBI Taxonomy" id="2740462"/>
    <lineage>
        <taxon>Bacteria</taxon>
        <taxon>Pseudomonadati</taxon>
        <taxon>Bacteroidota</taxon>
        <taxon>Sphingobacteriia</taxon>
        <taxon>Sphingobacteriales</taxon>
        <taxon>Sphingobacteriaceae</taxon>
        <taxon>Mucilaginibacter</taxon>
    </lineage>
</organism>
<dbReference type="PANTHER" id="PTHR40446:SF2">
    <property type="entry name" value="N-ACETYLGLUCOSAMINE-1-PHOSPHODIESTER ALPHA-N-ACETYLGLUCOSAMINIDASE"/>
    <property type="match status" value="1"/>
</dbReference>
<dbReference type="AlphaFoldDB" id="A0A7D4PRX3"/>
<dbReference type="KEGG" id="mmab:HQ865_01920"/>
<dbReference type="Proteomes" id="UP000505355">
    <property type="component" value="Chromosome"/>
</dbReference>
<evidence type="ECO:0000313" key="3">
    <source>
        <dbReference type="EMBL" id="QKJ28563.1"/>
    </source>
</evidence>
<dbReference type="RefSeq" id="WP_173413265.1">
    <property type="nucleotide sequence ID" value="NZ_CP054139.1"/>
</dbReference>
<keyword evidence="4" id="KW-1185">Reference proteome</keyword>
<dbReference type="GO" id="GO:0016798">
    <property type="term" value="F:hydrolase activity, acting on glycosyl bonds"/>
    <property type="evidence" value="ECO:0007669"/>
    <property type="project" value="UniProtKB-KW"/>
</dbReference>
<dbReference type="Pfam" id="PF09992">
    <property type="entry name" value="NAGPA"/>
    <property type="match status" value="1"/>
</dbReference>
<feature type="domain" description="Phosphodiester glycosidase" evidence="2">
    <location>
        <begin position="91"/>
        <end position="306"/>
    </location>
</feature>
<gene>
    <name evidence="3" type="ORF">HQ865_01920</name>
</gene>
<keyword evidence="3" id="KW-0378">Hydrolase</keyword>
<evidence type="ECO:0000313" key="4">
    <source>
        <dbReference type="Proteomes" id="UP000505355"/>
    </source>
</evidence>
<keyword evidence="1" id="KW-0732">Signal</keyword>
<dbReference type="InterPro" id="IPR018711">
    <property type="entry name" value="NAGPA"/>
</dbReference>
<evidence type="ECO:0000259" key="2">
    <source>
        <dbReference type="Pfam" id="PF09992"/>
    </source>
</evidence>
<feature type="chain" id="PRO_5028998823" evidence="1">
    <location>
        <begin position="20"/>
        <end position="310"/>
    </location>
</feature>